<reference evidence="3" key="1">
    <citation type="submission" date="2016-10" db="EMBL/GenBank/DDBJ databases">
        <authorList>
            <person name="Varghese N."/>
            <person name="Submissions S."/>
        </authorList>
    </citation>
    <scope>NUCLEOTIDE SEQUENCE [LARGE SCALE GENOMIC DNA]</scope>
    <source>
        <strain evidence="3">Nm76</strain>
    </source>
</reference>
<organism evidence="2 3">
    <name type="scientific">Nitrosomonas oligotropha</name>
    <dbReference type="NCBI Taxonomy" id="42354"/>
    <lineage>
        <taxon>Bacteria</taxon>
        <taxon>Pseudomonadati</taxon>
        <taxon>Pseudomonadota</taxon>
        <taxon>Betaproteobacteria</taxon>
        <taxon>Nitrosomonadales</taxon>
        <taxon>Nitrosomonadaceae</taxon>
        <taxon>Nitrosomonas</taxon>
    </lineage>
</organism>
<feature type="chain" id="PRO_5011548331" description="DUF2796 domain-containing protein" evidence="1">
    <location>
        <begin position="23"/>
        <end position="143"/>
    </location>
</feature>
<dbReference type="OrthoDB" id="8546650at2"/>
<name>A0A1H8KNC6_9PROT</name>
<protein>
    <recommendedName>
        <fullName evidence="4">DUF2796 domain-containing protein</fullName>
    </recommendedName>
</protein>
<dbReference type="AlphaFoldDB" id="A0A1H8KNC6"/>
<accession>A0A1H8KNC6</accession>
<dbReference type="EMBL" id="FODO01000002">
    <property type="protein sequence ID" value="SEN93918.1"/>
    <property type="molecule type" value="Genomic_DNA"/>
</dbReference>
<dbReference type="Proteomes" id="UP000198814">
    <property type="component" value="Unassembled WGS sequence"/>
</dbReference>
<evidence type="ECO:0000313" key="3">
    <source>
        <dbReference type="Proteomes" id="UP000198814"/>
    </source>
</evidence>
<evidence type="ECO:0000256" key="1">
    <source>
        <dbReference type="SAM" id="SignalP"/>
    </source>
</evidence>
<keyword evidence="3" id="KW-1185">Reference proteome</keyword>
<feature type="signal peptide" evidence="1">
    <location>
        <begin position="1"/>
        <end position="22"/>
    </location>
</feature>
<sequence>MHKLLPSIFLFLILALPFSVFAHEGEDHSHDESASELDGGNGWRLVRKVELGTSGKFVNLVLIDHAVYTDKTIYSAVINRLCSPSDQFCRIRFWSEERFIPETAALSVEQNKQLRADYLVNKVAGMHHLRWSCTVDPDKTHCF</sequence>
<dbReference type="RefSeq" id="WP_090316140.1">
    <property type="nucleotide sequence ID" value="NZ_FNOE01000003.1"/>
</dbReference>
<evidence type="ECO:0008006" key="4">
    <source>
        <dbReference type="Google" id="ProtNLM"/>
    </source>
</evidence>
<gene>
    <name evidence="2" type="ORF">SAMN05216333_102168</name>
</gene>
<evidence type="ECO:0000313" key="2">
    <source>
        <dbReference type="EMBL" id="SEN93918.1"/>
    </source>
</evidence>
<keyword evidence="1" id="KW-0732">Signal</keyword>
<proteinExistence type="predicted"/>